<name>A0AAV0JCC0_9ROSI</name>
<dbReference type="SMART" id="SM00256">
    <property type="entry name" value="FBOX"/>
    <property type="match status" value="1"/>
</dbReference>
<dbReference type="InterPro" id="IPR056592">
    <property type="entry name" value="Beta-prop_At3g26010-like"/>
</dbReference>
<protein>
    <recommendedName>
        <fullName evidence="1">F-box domain-containing protein</fullName>
    </recommendedName>
</protein>
<dbReference type="Gene3D" id="1.20.1280.50">
    <property type="match status" value="1"/>
</dbReference>
<dbReference type="AlphaFoldDB" id="A0AAV0JCC0"/>
<dbReference type="Proteomes" id="UP001154282">
    <property type="component" value="Unassembled WGS sequence"/>
</dbReference>
<reference evidence="2" key="1">
    <citation type="submission" date="2022-08" db="EMBL/GenBank/DDBJ databases">
        <authorList>
            <person name="Gutierrez-Valencia J."/>
        </authorList>
    </citation>
    <scope>NUCLEOTIDE SEQUENCE</scope>
</reference>
<sequence>MEKLRVFNPDILELVLSKLQTKDLLRMKCVSKSWRDLIRDRSFALRHSRLRLPPVSGFLFQKNLEWEGLGVSAVSYISAERKEEEEEEEPPMLLSNIVDSMPADFKMVSSCNGLICCTRYSAENDTFAIRVGNPLTREWFECDWKLCAGRAFAIGLTFNPCRDLTNNSTNFKVVLVQEAVDSIGKTCFGFYAYSSETGTWRLLDVDVTHVSGDDRFPMGDTKCVSVKGFLYWSTVSGILVFDVENELAYVILRPIMPIVERDQSYGASVAIMGESDGKLQYVMVSSARLVIWALEDPQDGGKWSLAVDKFFADMQNDLVRSLCLQREERSFSMWGFPFGFKDGFMVLRVTSDTRNKGAIYLYNTRDGGFSRFADATGFSTKGGGITPCDVLPYSMSLVPLNRP</sequence>
<organism evidence="2 3">
    <name type="scientific">Linum tenue</name>
    <dbReference type="NCBI Taxonomy" id="586396"/>
    <lineage>
        <taxon>Eukaryota</taxon>
        <taxon>Viridiplantae</taxon>
        <taxon>Streptophyta</taxon>
        <taxon>Embryophyta</taxon>
        <taxon>Tracheophyta</taxon>
        <taxon>Spermatophyta</taxon>
        <taxon>Magnoliopsida</taxon>
        <taxon>eudicotyledons</taxon>
        <taxon>Gunneridae</taxon>
        <taxon>Pentapetalae</taxon>
        <taxon>rosids</taxon>
        <taxon>fabids</taxon>
        <taxon>Malpighiales</taxon>
        <taxon>Linaceae</taxon>
        <taxon>Linum</taxon>
    </lineage>
</organism>
<dbReference type="SUPFAM" id="SSF81383">
    <property type="entry name" value="F-box domain"/>
    <property type="match status" value="1"/>
</dbReference>
<dbReference type="InterPro" id="IPR001810">
    <property type="entry name" value="F-box_dom"/>
</dbReference>
<feature type="domain" description="F-box" evidence="1">
    <location>
        <begin position="7"/>
        <end position="47"/>
    </location>
</feature>
<evidence type="ECO:0000313" key="3">
    <source>
        <dbReference type="Proteomes" id="UP001154282"/>
    </source>
</evidence>
<proteinExistence type="predicted"/>
<dbReference type="InterPro" id="IPR050796">
    <property type="entry name" value="SCF_F-box_component"/>
</dbReference>
<dbReference type="InterPro" id="IPR036047">
    <property type="entry name" value="F-box-like_dom_sf"/>
</dbReference>
<dbReference type="Pfam" id="PF00646">
    <property type="entry name" value="F-box"/>
    <property type="match status" value="1"/>
</dbReference>
<comment type="caution">
    <text evidence="2">The sequence shown here is derived from an EMBL/GenBank/DDBJ whole genome shotgun (WGS) entry which is preliminary data.</text>
</comment>
<keyword evidence="3" id="KW-1185">Reference proteome</keyword>
<dbReference type="PANTHER" id="PTHR31672">
    <property type="entry name" value="BNACNNG10540D PROTEIN"/>
    <property type="match status" value="1"/>
</dbReference>
<evidence type="ECO:0000313" key="2">
    <source>
        <dbReference type="EMBL" id="CAI0407502.1"/>
    </source>
</evidence>
<evidence type="ECO:0000259" key="1">
    <source>
        <dbReference type="SMART" id="SM00256"/>
    </source>
</evidence>
<dbReference type="EMBL" id="CAMGYJ010000004">
    <property type="protein sequence ID" value="CAI0407502.1"/>
    <property type="molecule type" value="Genomic_DNA"/>
</dbReference>
<accession>A0AAV0JCC0</accession>
<gene>
    <name evidence="2" type="ORF">LITE_LOCUS13588</name>
</gene>
<dbReference type="Pfam" id="PF24750">
    <property type="entry name" value="b-prop_At3g26010-like"/>
    <property type="match status" value="1"/>
</dbReference>